<evidence type="ECO:0000313" key="2">
    <source>
        <dbReference type="EMBL" id="HCJ98947.1"/>
    </source>
</evidence>
<accession>A0A9C7QT47</accession>
<dbReference type="RefSeq" id="WP_278430418.1">
    <property type="nucleotide sequence ID" value="NZ_DPSM01000007.1"/>
</dbReference>
<dbReference type="GO" id="GO:0016788">
    <property type="term" value="F:hydrolase activity, acting on ester bonds"/>
    <property type="evidence" value="ECO:0007669"/>
    <property type="project" value="UniProtKB-ARBA"/>
</dbReference>
<reference evidence="2 3" key="1">
    <citation type="journal article" date="2018" name="Nat. Biotechnol.">
        <title>A standardized bacterial taxonomy based on genome phylogeny substantially revises the tree of life.</title>
        <authorList>
            <person name="Parks D.H."/>
            <person name="Chuvochina M."/>
            <person name="Waite D.W."/>
            <person name="Rinke C."/>
            <person name="Skarshewski A."/>
            <person name="Chaumeil P.A."/>
            <person name="Hugenholtz P."/>
        </authorList>
    </citation>
    <scope>NUCLEOTIDE SEQUENCE [LARGE SCALE GENOMIC DNA]</scope>
    <source>
        <strain evidence="2">UBA11264</strain>
    </source>
</reference>
<evidence type="ECO:0000313" key="3">
    <source>
        <dbReference type="Proteomes" id="UP000262210"/>
    </source>
</evidence>
<evidence type="ECO:0000259" key="1">
    <source>
        <dbReference type="Pfam" id="PF13472"/>
    </source>
</evidence>
<dbReference type="SUPFAM" id="SSF52266">
    <property type="entry name" value="SGNH hydrolase"/>
    <property type="match status" value="1"/>
</dbReference>
<protein>
    <submittedName>
        <fullName evidence="2">SGNH/GDSL hydrolase family protein</fullName>
    </submittedName>
</protein>
<name>A0A9C7QT47_9GAMM</name>
<sequence>MAYLPESDEWPEGVYRLERKDKVEGGINGVSNKPLRNLADRTYFLKKRAEELEKKADEGIKATNYVRAASGAGIGLLPKLMGKLTRYAHGKTGQAKFMFYGFGSSVGNVATVPDKDTNAPIAKFYEFFNRKINLGGIYPIAFKNHSVDGSTVDRFDSAWTTATADGTYPDLALLIYGMNDFSTAQYNAGQTFGNNGFTQRIRNLIRKIKEAGGDVVLTTTPHPHSKRVKWSMPSGIDQSWPVRVSAPVSDADIVPSANESIVTVDWRGVQIPASVRYLRGNDDIRKIATEMKCLLIDIETYWFDAVAQYGEDALFDEVEVVHPNKRGHELSFWRGFEDFFENCRGNGYVAPDAGHDDMLTVGGSSLYPQPTRADIDLMANGTRENAFAVRDQFSRAMVRRIQDGTEIISGYSSSSPTGSAPGYNVTMTRKLIIDRGLFQNGSFIDIPLFSRATAKIFIEAFSGNRTMWAQASELMVSNREGVVAYSVIASIDTTGTTGGIPDARLFKISTIAGALRITAGTDNTVLKIYFESFGS</sequence>
<dbReference type="Gene3D" id="3.40.50.1110">
    <property type="entry name" value="SGNH hydrolase"/>
    <property type="match status" value="1"/>
</dbReference>
<dbReference type="InterPro" id="IPR013830">
    <property type="entry name" value="SGNH_hydro"/>
</dbReference>
<organism evidence="2 3">
    <name type="scientific">Serratia grimesii</name>
    <dbReference type="NCBI Taxonomy" id="82995"/>
    <lineage>
        <taxon>Bacteria</taxon>
        <taxon>Pseudomonadati</taxon>
        <taxon>Pseudomonadota</taxon>
        <taxon>Gammaproteobacteria</taxon>
        <taxon>Enterobacterales</taxon>
        <taxon>Yersiniaceae</taxon>
        <taxon>Serratia</taxon>
    </lineage>
</organism>
<dbReference type="AlphaFoldDB" id="A0A9C7QT47"/>
<dbReference type="Pfam" id="PF13472">
    <property type="entry name" value="Lipase_GDSL_2"/>
    <property type="match status" value="1"/>
</dbReference>
<dbReference type="InterPro" id="IPR036514">
    <property type="entry name" value="SGNH_hydro_sf"/>
</dbReference>
<feature type="domain" description="SGNH hydrolase-type esterase" evidence="1">
    <location>
        <begin position="141"/>
        <end position="330"/>
    </location>
</feature>
<dbReference type="Proteomes" id="UP000262210">
    <property type="component" value="Unassembled WGS sequence"/>
</dbReference>
<gene>
    <name evidence="2" type="ORF">DHV72_02835</name>
</gene>
<keyword evidence="2" id="KW-0378">Hydrolase</keyword>
<proteinExistence type="predicted"/>
<dbReference type="EMBL" id="DPSM01000007">
    <property type="protein sequence ID" value="HCJ98947.1"/>
    <property type="molecule type" value="Genomic_DNA"/>
</dbReference>
<comment type="caution">
    <text evidence="2">The sequence shown here is derived from an EMBL/GenBank/DDBJ whole genome shotgun (WGS) entry which is preliminary data.</text>
</comment>